<name>A0A6A4T7R2_SCOMX</name>
<dbReference type="PANTHER" id="PTHR47018:SF1">
    <property type="entry name" value="TESMIN_TSO1-LIKE CXC DOMAIN-CONTAINING PROTEIN"/>
    <property type="match status" value="1"/>
</dbReference>
<evidence type="ECO:0000313" key="1">
    <source>
        <dbReference type="EMBL" id="KAF0043586.1"/>
    </source>
</evidence>
<accession>A0A6A4T7R2</accession>
<reference evidence="1 2" key="1">
    <citation type="submission" date="2019-06" db="EMBL/GenBank/DDBJ databases">
        <title>Draft genomes of female and male turbot (Scophthalmus maximus).</title>
        <authorList>
            <person name="Xu H."/>
            <person name="Xu X.-W."/>
            <person name="Shao C."/>
            <person name="Chen S."/>
        </authorList>
    </citation>
    <scope>NUCLEOTIDE SEQUENCE [LARGE SCALE GENOMIC DNA]</scope>
    <source>
        <strain evidence="1">Ysfricsl-2016a</strain>
        <tissue evidence="1">Blood</tissue>
    </source>
</reference>
<evidence type="ECO:0000313" key="2">
    <source>
        <dbReference type="Proteomes" id="UP000438429"/>
    </source>
</evidence>
<protein>
    <submittedName>
        <fullName evidence="1">Uncharacterized protein</fullName>
    </submittedName>
</protein>
<dbReference type="AlphaFoldDB" id="A0A6A4T7R2"/>
<dbReference type="EMBL" id="VEVO01000004">
    <property type="protein sequence ID" value="KAF0043586.1"/>
    <property type="molecule type" value="Genomic_DNA"/>
</dbReference>
<organism evidence="1 2">
    <name type="scientific">Scophthalmus maximus</name>
    <name type="common">Turbot</name>
    <name type="synonym">Psetta maxima</name>
    <dbReference type="NCBI Taxonomy" id="52904"/>
    <lineage>
        <taxon>Eukaryota</taxon>
        <taxon>Metazoa</taxon>
        <taxon>Chordata</taxon>
        <taxon>Craniata</taxon>
        <taxon>Vertebrata</taxon>
        <taxon>Euteleostomi</taxon>
        <taxon>Actinopterygii</taxon>
        <taxon>Neopterygii</taxon>
        <taxon>Teleostei</taxon>
        <taxon>Neoteleostei</taxon>
        <taxon>Acanthomorphata</taxon>
        <taxon>Carangaria</taxon>
        <taxon>Pleuronectiformes</taxon>
        <taxon>Pleuronectoidei</taxon>
        <taxon>Scophthalmidae</taxon>
        <taxon>Scophthalmus</taxon>
    </lineage>
</organism>
<proteinExistence type="predicted"/>
<comment type="caution">
    <text evidence="1">The sequence shown here is derived from an EMBL/GenBank/DDBJ whole genome shotgun (WGS) entry which is preliminary data.</text>
</comment>
<dbReference type="Proteomes" id="UP000438429">
    <property type="component" value="Unassembled WGS sequence"/>
</dbReference>
<dbReference type="PANTHER" id="PTHR47018">
    <property type="entry name" value="CXC DOMAIN-CONTAINING PROTEIN-RELATED"/>
    <property type="match status" value="1"/>
</dbReference>
<sequence>MKMPQYQDAGEETEIDLACHVKVRTHRAENLQEDDSQFESLVNQAGEMFSSMVTKETTLESAAASDMLNQIKEKVDTRRADLSTRSKTSRLWVNYQKMLQTAQALIKADRTGSWKMHLRAMLDCLPIFAAAGHYNYLKSAYFYLQEMCQLETRHPDVHDKFSRGFHVIRRSNQYWAGLSSNFVIEQTLMESLKSSGGLTHGSGMTEEMRALWTMSTPITSEYNNAM</sequence>
<gene>
    <name evidence="1" type="ORF">F2P81_004923</name>
</gene>